<dbReference type="SUPFAM" id="SSF55347">
    <property type="entry name" value="Glyceraldehyde-3-phosphate dehydrogenase-like, C-terminal domain"/>
    <property type="match status" value="1"/>
</dbReference>
<dbReference type="PANTHER" id="PTHR43818">
    <property type="entry name" value="BCDNA.GH03377"/>
    <property type="match status" value="1"/>
</dbReference>
<dbReference type="InterPro" id="IPR036291">
    <property type="entry name" value="NAD(P)-bd_dom_sf"/>
</dbReference>
<name>A0ABZ2CKD0_9BACI</name>
<proteinExistence type="predicted"/>
<evidence type="ECO:0000259" key="2">
    <source>
        <dbReference type="Pfam" id="PF01408"/>
    </source>
</evidence>
<feature type="domain" description="Gfo/Idh/MocA-like oxidoreductase N-terminal" evidence="2">
    <location>
        <begin position="16"/>
        <end position="135"/>
    </location>
</feature>
<protein>
    <submittedName>
        <fullName evidence="4">Gfo/Idh/MocA family oxidoreductase</fullName>
    </submittedName>
</protein>
<accession>A0ABZ2CKD0</accession>
<dbReference type="InterPro" id="IPR050463">
    <property type="entry name" value="Gfo/Idh/MocA_oxidrdct_glycsds"/>
</dbReference>
<evidence type="ECO:0000259" key="3">
    <source>
        <dbReference type="Pfam" id="PF22725"/>
    </source>
</evidence>
<dbReference type="InterPro" id="IPR055170">
    <property type="entry name" value="GFO_IDH_MocA-like_dom"/>
</dbReference>
<dbReference type="Pfam" id="PF22725">
    <property type="entry name" value="GFO_IDH_MocA_C3"/>
    <property type="match status" value="1"/>
</dbReference>
<evidence type="ECO:0000313" key="5">
    <source>
        <dbReference type="Proteomes" id="UP001357223"/>
    </source>
</evidence>
<dbReference type="Gene3D" id="3.40.50.720">
    <property type="entry name" value="NAD(P)-binding Rossmann-like Domain"/>
    <property type="match status" value="1"/>
</dbReference>
<evidence type="ECO:0000313" key="4">
    <source>
        <dbReference type="EMBL" id="WVX83566.1"/>
    </source>
</evidence>
<dbReference type="Proteomes" id="UP001357223">
    <property type="component" value="Chromosome"/>
</dbReference>
<keyword evidence="1" id="KW-0560">Oxidoreductase</keyword>
<reference evidence="4 5" key="1">
    <citation type="submission" date="2023-10" db="EMBL/GenBank/DDBJ databases">
        <title>Niallia locisalis sp.nov. isolated from a salt pond sample.</title>
        <authorList>
            <person name="Li X.-J."/>
            <person name="Dong L."/>
        </authorList>
    </citation>
    <scope>NUCLEOTIDE SEQUENCE [LARGE SCALE GENOMIC DNA]</scope>
    <source>
        <strain evidence="4 5">DSM 29761</strain>
    </source>
</reference>
<dbReference type="Gene3D" id="3.30.360.10">
    <property type="entry name" value="Dihydrodipicolinate Reductase, domain 2"/>
    <property type="match status" value="1"/>
</dbReference>
<dbReference type="PANTHER" id="PTHR43818:SF11">
    <property type="entry name" value="BCDNA.GH03377"/>
    <property type="match status" value="1"/>
</dbReference>
<feature type="domain" description="GFO/IDH/MocA-like oxidoreductase" evidence="3">
    <location>
        <begin position="143"/>
        <end position="292"/>
    </location>
</feature>
<evidence type="ECO:0000256" key="1">
    <source>
        <dbReference type="ARBA" id="ARBA00023002"/>
    </source>
</evidence>
<gene>
    <name evidence="4" type="ORF">R4Z09_11515</name>
</gene>
<dbReference type="SUPFAM" id="SSF51735">
    <property type="entry name" value="NAD(P)-binding Rossmann-fold domains"/>
    <property type="match status" value="1"/>
</dbReference>
<organism evidence="4 5">
    <name type="scientific">Niallia oryzisoli</name>
    <dbReference type="NCBI Taxonomy" id="1737571"/>
    <lineage>
        <taxon>Bacteria</taxon>
        <taxon>Bacillati</taxon>
        <taxon>Bacillota</taxon>
        <taxon>Bacilli</taxon>
        <taxon>Bacillales</taxon>
        <taxon>Bacillaceae</taxon>
        <taxon>Niallia</taxon>
    </lineage>
</organism>
<sequence length="404" mass="45327">MNRKVRLEDGKQMEKIKVGIIGTGFIGPTHIEAIRRLGFVEVVALAETSQVQAEQKAEELGIPKAYGDYREMLRDSEIQVVHNCTPNHVHFAINKEIILAGKHVVSEKPLAMNSEQSAELLELAKKQGVVHGVNFNYRQHASVQNLRAKIANGDLGKVNLVHGSYLQDWLLYETDFNWRLAPEVGGKSRAVADIGSHWCDTVQFVTGKKIVEVFADLATVIPVRKKAKGNVATFSSQTAEDVEYEDVPINTEDYASVLVRFEDGSRGVFTVSQVSAGRKNRLSFEIDGSKSSAYWNQEEPEKLWMGHRDKPNEILLADPALFAPEARSAIHHPGGHNEGWPDALKNMMLNYYSFIRDRKDPLKDQSNFATFEDGHISMAITDAILESHEQQKWVKVQVKKEVLV</sequence>
<dbReference type="Pfam" id="PF01408">
    <property type="entry name" value="GFO_IDH_MocA"/>
    <property type="match status" value="1"/>
</dbReference>
<keyword evidence="5" id="KW-1185">Reference proteome</keyword>
<dbReference type="InterPro" id="IPR000683">
    <property type="entry name" value="Gfo/Idh/MocA-like_OxRdtase_N"/>
</dbReference>
<dbReference type="EMBL" id="CP137640">
    <property type="protein sequence ID" value="WVX83566.1"/>
    <property type="molecule type" value="Genomic_DNA"/>
</dbReference>